<gene>
    <name evidence="7" type="ORF">DES52_105272</name>
</gene>
<evidence type="ECO:0000256" key="3">
    <source>
        <dbReference type="ARBA" id="ARBA00022692"/>
    </source>
</evidence>
<dbReference type="AlphaFoldDB" id="A0A318S856"/>
<keyword evidence="5 6" id="KW-0472">Membrane</keyword>
<feature type="transmembrane region" description="Helical" evidence="6">
    <location>
        <begin position="262"/>
        <end position="286"/>
    </location>
</feature>
<dbReference type="PANTHER" id="PTHR21535:SF51">
    <property type="entry name" value="MANGANESE RESISTANCE PROTEIN MNR2"/>
    <property type="match status" value="1"/>
</dbReference>
<dbReference type="Gene3D" id="3.30.460.20">
    <property type="entry name" value="CorA soluble domain-like"/>
    <property type="match status" value="1"/>
</dbReference>
<evidence type="ECO:0000256" key="6">
    <source>
        <dbReference type="SAM" id="Phobius"/>
    </source>
</evidence>
<accession>A0A318S856</accession>
<dbReference type="SUPFAM" id="SSF144083">
    <property type="entry name" value="Magnesium transport protein CorA, transmembrane region"/>
    <property type="match status" value="1"/>
</dbReference>
<evidence type="ECO:0000256" key="5">
    <source>
        <dbReference type="ARBA" id="ARBA00023136"/>
    </source>
</evidence>
<evidence type="ECO:0000313" key="8">
    <source>
        <dbReference type="Proteomes" id="UP000248326"/>
    </source>
</evidence>
<comment type="subcellular location">
    <subcellularLocation>
        <location evidence="1">Membrane</location>
        <topology evidence="1">Multi-pass membrane protein</topology>
    </subcellularLocation>
</comment>
<dbReference type="InterPro" id="IPR045861">
    <property type="entry name" value="CorA_cytoplasmic_dom"/>
</dbReference>
<dbReference type="Gene3D" id="1.20.58.340">
    <property type="entry name" value="Magnesium transport protein CorA, transmembrane region"/>
    <property type="match status" value="2"/>
</dbReference>
<dbReference type="GO" id="GO:0046873">
    <property type="term" value="F:metal ion transmembrane transporter activity"/>
    <property type="evidence" value="ECO:0007669"/>
    <property type="project" value="InterPro"/>
</dbReference>
<evidence type="ECO:0000256" key="4">
    <source>
        <dbReference type="ARBA" id="ARBA00022989"/>
    </source>
</evidence>
<dbReference type="InterPro" id="IPR045863">
    <property type="entry name" value="CorA_TM1_TM2"/>
</dbReference>
<evidence type="ECO:0000256" key="1">
    <source>
        <dbReference type="ARBA" id="ARBA00004141"/>
    </source>
</evidence>
<keyword evidence="4 6" id="KW-1133">Transmembrane helix</keyword>
<proteinExistence type="inferred from homology"/>
<name>A0A318S856_9DEIO</name>
<dbReference type="EMBL" id="QJSX01000005">
    <property type="protein sequence ID" value="PYE54632.1"/>
    <property type="molecule type" value="Genomic_DNA"/>
</dbReference>
<dbReference type="GO" id="GO:0016020">
    <property type="term" value="C:membrane"/>
    <property type="evidence" value="ECO:0007669"/>
    <property type="project" value="UniProtKB-SubCell"/>
</dbReference>
<reference evidence="7 8" key="1">
    <citation type="submission" date="2018-06" db="EMBL/GenBank/DDBJ databases">
        <title>Genomic Encyclopedia of Type Strains, Phase IV (KMG-IV): sequencing the most valuable type-strain genomes for metagenomic binning, comparative biology and taxonomic classification.</title>
        <authorList>
            <person name="Goeker M."/>
        </authorList>
    </citation>
    <scope>NUCLEOTIDE SEQUENCE [LARGE SCALE GENOMIC DNA]</scope>
    <source>
        <strain evidence="7 8">DSM 18048</strain>
    </source>
</reference>
<protein>
    <submittedName>
        <fullName evidence="7">Mg2+ and Co2+ transporter CorA</fullName>
    </submittedName>
</protein>
<dbReference type="RefSeq" id="WP_110886387.1">
    <property type="nucleotide sequence ID" value="NZ_QJSX01000005.1"/>
</dbReference>
<evidence type="ECO:0000313" key="7">
    <source>
        <dbReference type="EMBL" id="PYE54632.1"/>
    </source>
</evidence>
<dbReference type="SUPFAM" id="SSF143865">
    <property type="entry name" value="CorA soluble domain-like"/>
    <property type="match status" value="1"/>
</dbReference>
<evidence type="ECO:0000256" key="2">
    <source>
        <dbReference type="ARBA" id="ARBA00009765"/>
    </source>
</evidence>
<keyword evidence="3 6" id="KW-0812">Transmembrane</keyword>
<dbReference type="PANTHER" id="PTHR21535">
    <property type="entry name" value="MAGNESIUM AND COBALT TRANSPORT PROTEIN/MITOCHONDRIAL IMPORT INNER MEMBRANE TRANSLOCASE SUBUNIT TIM8"/>
    <property type="match status" value="1"/>
</dbReference>
<comment type="caution">
    <text evidence="7">The sequence shown here is derived from an EMBL/GenBank/DDBJ whole genome shotgun (WGS) entry which is preliminary data.</text>
</comment>
<feature type="transmembrane region" description="Helical" evidence="6">
    <location>
        <begin position="298"/>
        <end position="317"/>
    </location>
</feature>
<dbReference type="OrthoDB" id="7596309at2"/>
<comment type="similarity">
    <text evidence="2">Belongs to the CorA metal ion transporter (MIT) (TC 1.A.35) family.</text>
</comment>
<sequence length="323" mass="36410">MTIRVTLFDAEGRDRDLNLADMNVSRLGESHLLWIDVEGRAEGEVRAVAERLGLPREVTEDLLDEVEEPHLHLYSDFFTLDVRTLEERGGKLENVEIDFVAGRNFVLTVHPCPVAFLQAFREQQRGDTDLGALSSSAFLAALLDWLLGGYYRTIDTMEAELDRLDTAILAKGMPDDDLLTRIVRHRRRVSDVRTALAAHREVFAALARPDFWFGQQGAASVHFVALFSRFERTLSAVEDARSLVIGTFDLYMARSAERTNDIVRVLTIATVLLGLGAFVSGLFGMNTGEPWENMGVRGFYRVLGLILVLAALVLVFARRRRWW</sequence>
<dbReference type="Pfam" id="PF01544">
    <property type="entry name" value="CorA"/>
    <property type="match status" value="1"/>
</dbReference>
<dbReference type="InterPro" id="IPR002523">
    <property type="entry name" value="MgTranspt_CorA/ZnTranspt_ZntB"/>
</dbReference>
<organism evidence="7 8">
    <name type="scientific">Deinococcus yavapaiensis KR-236</name>
    <dbReference type="NCBI Taxonomy" id="694435"/>
    <lineage>
        <taxon>Bacteria</taxon>
        <taxon>Thermotogati</taxon>
        <taxon>Deinococcota</taxon>
        <taxon>Deinococci</taxon>
        <taxon>Deinococcales</taxon>
        <taxon>Deinococcaceae</taxon>
        <taxon>Deinococcus</taxon>
    </lineage>
</organism>
<dbReference type="Proteomes" id="UP000248326">
    <property type="component" value="Unassembled WGS sequence"/>
</dbReference>
<keyword evidence="8" id="KW-1185">Reference proteome</keyword>